<protein>
    <submittedName>
        <fullName evidence="2">Uncharacterized protein</fullName>
    </submittedName>
</protein>
<accession>A0AAE0J3H1</accession>
<reference evidence="2" key="2">
    <citation type="submission" date="2023-06" db="EMBL/GenBank/DDBJ databases">
        <authorList>
            <consortium name="Lawrence Berkeley National Laboratory"/>
            <person name="Haridas S."/>
            <person name="Hensen N."/>
            <person name="Bonometti L."/>
            <person name="Westerberg I."/>
            <person name="Brannstrom I.O."/>
            <person name="Guillou S."/>
            <person name="Cros-Aarteil S."/>
            <person name="Calhoun S."/>
            <person name="Kuo A."/>
            <person name="Mondo S."/>
            <person name="Pangilinan J."/>
            <person name="Riley R."/>
            <person name="Labutti K."/>
            <person name="Andreopoulos B."/>
            <person name="Lipzen A."/>
            <person name="Chen C."/>
            <person name="Yanf M."/>
            <person name="Daum C."/>
            <person name="Ng V."/>
            <person name="Clum A."/>
            <person name="Steindorff A."/>
            <person name="Ohm R."/>
            <person name="Martin F."/>
            <person name="Silar P."/>
            <person name="Natvig D."/>
            <person name="Lalanne C."/>
            <person name="Gautier V."/>
            <person name="Ament-Velasquez S.L."/>
            <person name="Kruys A."/>
            <person name="Hutchinson M.I."/>
            <person name="Powell A.J."/>
            <person name="Barry K."/>
            <person name="Miller A.N."/>
            <person name="Grigoriev I.V."/>
            <person name="Debuchy R."/>
            <person name="Gladieux P."/>
            <person name="Thoren M.H."/>
            <person name="Johannesson H."/>
        </authorList>
    </citation>
    <scope>NUCLEOTIDE SEQUENCE</scope>
    <source>
        <strain evidence="2">SMH4131-1</strain>
    </source>
</reference>
<reference evidence="2" key="1">
    <citation type="journal article" date="2023" name="Mol. Phylogenet. Evol.">
        <title>Genome-scale phylogeny and comparative genomics of the fungal order Sordariales.</title>
        <authorList>
            <person name="Hensen N."/>
            <person name="Bonometti L."/>
            <person name="Westerberg I."/>
            <person name="Brannstrom I.O."/>
            <person name="Guillou S."/>
            <person name="Cros-Aarteil S."/>
            <person name="Calhoun S."/>
            <person name="Haridas S."/>
            <person name="Kuo A."/>
            <person name="Mondo S."/>
            <person name="Pangilinan J."/>
            <person name="Riley R."/>
            <person name="LaButti K."/>
            <person name="Andreopoulos B."/>
            <person name="Lipzen A."/>
            <person name="Chen C."/>
            <person name="Yan M."/>
            <person name="Daum C."/>
            <person name="Ng V."/>
            <person name="Clum A."/>
            <person name="Steindorff A."/>
            <person name="Ohm R.A."/>
            <person name="Martin F."/>
            <person name="Silar P."/>
            <person name="Natvig D.O."/>
            <person name="Lalanne C."/>
            <person name="Gautier V."/>
            <person name="Ament-Velasquez S.L."/>
            <person name="Kruys A."/>
            <person name="Hutchinson M.I."/>
            <person name="Powell A.J."/>
            <person name="Barry K."/>
            <person name="Miller A.N."/>
            <person name="Grigoriev I.V."/>
            <person name="Debuchy R."/>
            <person name="Gladieux P."/>
            <person name="Hiltunen Thoren M."/>
            <person name="Johannesson H."/>
        </authorList>
    </citation>
    <scope>NUCLEOTIDE SEQUENCE</scope>
    <source>
        <strain evidence="2">SMH4131-1</strain>
    </source>
</reference>
<proteinExistence type="predicted"/>
<sequence length="173" mass="18638">MDGQTDRRQRPDPLYDDDDDAHERKPANISQHSTAQAQRSFFPLSCSSPGSDRGGGGYCPTKAVSINHCRVFLALFLFLLTSLLSTHQGPTSGQAGRQAARRESLSVEARLPDSLPACHTTAFSVQRAATDTLHAGGSGVGPDRLVRGWMSENGGWKRGGREDTAWLACARKG</sequence>
<organism evidence="2 3">
    <name type="scientific">Cercophora scortea</name>
    <dbReference type="NCBI Taxonomy" id="314031"/>
    <lineage>
        <taxon>Eukaryota</taxon>
        <taxon>Fungi</taxon>
        <taxon>Dikarya</taxon>
        <taxon>Ascomycota</taxon>
        <taxon>Pezizomycotina</taxon>
        <taxon>Sordariomycetes</taxon>
        <taxon>Sordariomycetidae</taxon>
        <taxon>Sordariales</taxon>
        <taxon>Lasiosphaeriaceae</taxon>
        <taxon>Cercophora</taxon>
    </lineage>
</organism>
<feature type="compositionally biased region" description="Basic and acidic residues" evidence="1">
    <location>
        <begin position="1"/>
        <end position="13"/>
    </location>
</feature>
<feature type="region of interest" description="Disordered" evidence="1">
    <location>
        <begin position="1"/>
        <end position="36"/>
    </location>
</feature>
<gene>
    <name evidence="2" type="ORF">B0T19DRAFT_34945</name>
</gene>
<evidence type="ECO:0000313" key="3">
    <source>
        <dbReference type="Proteomes" id="UP001286456"/>
    </source>
</evidence>
<dbReference type="EMBL" id="JAUEPO010000001">
    <property type="protein sequence ID" value="KAK3336277.1"/>
    <property type="molecule type" value="Genomic_DNA"/>
</dbReference>
<evidence type="ECO:0000313" key="2">
    <source>
        <dbReference type="EMBL" id="KAK3336277.1"/>
    </source>
</evidence>
<dbReference type="Proteomes" id="UP001286456">
    <property type="component" value="Unassembled WGS sequence"/>
</dbReference>
<dbReference type="AlphaFoldDB" id="A0AAE0J3H1"/>
<name>A0AAE0J3H1_9PEZI</name>
<evidence type="ECO:0000256" key="1">
    <source>
        <dbReference type="SAM" id="MobiDB-lite"/>
    </source>
</evidence>
<comment type="caution">
    <text evidence="2">The sequence shown here is derived from an EMBL/GenBank/DDBJ whole genome shotgun (WGS) entry which is preliminary data.</text>
</comment>
<keyword evidence="3" id="KW-1185">Reference proteome</keyword>